<dbReference type="EMBL" id="JACGZW010000003">
    <property type="protein sequence ID" value="MBB1153519.1"/>
    <property type="molecule type" value="Genomic_DNA"/>
</dbReference>
<evidence type="ECO:0000313" key="2">
    <source>
        <dbReference type="Proteomes" id="UP000526734"/>
    </source>
</evidence>
<evidence type="ECO:0008006" key="3">
    <source>
        <dbReference type="Google" id="ProtNLM"/>
    </source>
</evidence>
<dbReference type="RefSeq" id="WP_182890640.1">
    <property type="nucleotide sequence ID" value="NZ_JACGZW010000003.1"/>
</dbReference>
<proteinExistence type="predicted"/>
<dbReference type="AlphaFoldDB" id="A0A7W3VUM0"/>
<organism evidence="1 2">
    <name type="scientific">Amycolatopsis dendrobii</name>
    <dbReference type="NCBI Taxonomy" id="2760662"/>
    <lineage>
        <taxon>Bacteria</taxon>
        <taxon>Bacillati</taxon>
        <taxon>Actinomycetota</taxon>
        <taxon>Actinomycetes</taxon>
        <taxon>Pseudonocardiales</taxon>
        <taxon>Pseudonocardiaceae</taxon>
        <taxon>Amycolatopsis</taxon>
    </lineage>
</organism>
<comment type="caution">
    <text evidence="1">The sequence shown here is derived from an EMBL/GenBank/DDBJ whole genome shotgun (WGS) entry which is preliminary data.</text>
</comment>
<evidence type="ECO:0000313" key="1">
    <source>
        <dbReference type="EMBL" id="MBB1153519.1"/>
    </source>
</evidence>
<dbReference type="Proteomes" id="UP000526734">
    <property type="component" value="Unassembled WGS sequence"/>
</dbReference>
<keyword evidence="2" id="KW-1185">Reference proteome</keyword>
<sequence>MELLGPFPDAEDFALALLESAGPTALATPEVIAPPLVVIRRTGGSDDAITDIPRIQVDCYGATRRQAADLAEQCRQLVIASPATGFDHVSIDQSWTESAPVFVPYGDPASQRVTATYRLALRRAR</sequence>
<protein>
    <recommendedName>
        <fullName evidence="3">DUF3168 domain-containing protein</fullName>
    </recommendedName>
</protein>
<reference evidence="1 2" key="1">
    <citation type="submission" date="2020-08" db="EMBL/GenBank/DDBJ databases">
        <title>Amycolatopsis sp. nov. DR6-1 isolated from Dendrobium heterocarpum.</title>
        <authorList>
            <person name="Tedsree N."/>
            <person name="Kuncharoen N."/>
            <person name="Likhitwitayawuid K."/>
            <person name="Tanasupawat S."/>
        </authorList>
    </citation>
    <scope>NUCLEOTIDE SEQUENCE [LARGE SCALE GENOMIC DNA]</scope>
    <source>
        <strain evidence="1 2">DR6-1</strain>
    </source>
</reference>
<name>A0A7W3VUM0_9PSEU</name>
<accession>A0A7W3VUM0</accession>
<gene>
    <name evidence="1" type="ORF">H4281_10300</name>
</gene>